<proteinExistence type="predicted"/>
<dbReference type="EMBL" id="AP009493">
    <property type="protein sequence ID" value="BAG23548.1"/>
    <property type="molecule type" value="Genomic_DNA"/>
</dbReference>
<sequence length="171" mass="18560">MRSWPISATFFISSAFTHAARCAMVWSGPWPQGDGAAASRTASSRPSSTTSQDSRSSRSQPIAPAASPGHATSSRSRGARPEECSIVVLHHQPMCQLSQPIVGTGTGSGSVSAQSGIHRPSARRRTVQHRGAGCQRKSSVSSRSRWYSNSDQVRSNWWRRRSHREAFTGRP</sequence>
<feature type="compositionally biased region" description="Low complexity" evidence="1">
    <location>
        <begin position="136"/>
        <end position="150"/>
    </location>
</feature>
<dbReference type="KEGG" id="sgr:SGR_6719"/>
<evidence type="ECO:0000256" key="1">
    <source>
        <dbReference type="SAM" id="MobiDB-lite"/>
    </source>
</evidence>
<gene>
    <name evidence="3" type="ordered locus">SGR_6719</name>
</gene>
<protein>
    <recommendedName>
        <fullName evidence="5">Secreted protein</fullName>
    </recommendedName>
</protein>
<evidence type="ECO:0008006" key="5">
    <source>
        <dbReference type="Google" id="ProtNLM"/>
    </source>
</evidence>
<feature type="region of interest" description="Disordered" evidence="1">
    <location>
        <begin position="99"/>
        <end position="154"/>
    </location>
</feature>
<dbReference type="HOGENOM" id="CLU_1562000_0_0_11"/>
<accession>B1VMS3</accession>
<dbReference type="Proteomes" id="UP000001685">
    <property type="component" value="Chromosome"/>
</dbReference>
<organism evidence="3 4">
    <name type="scientific">Streptomyces griseus subsp. griseus (strain JCM 4626 / CBS 651.72 / NBRC 13350 / KCC S-0626 / ISP 5235)</name>
    <dbReference type="NCBI Taxonomy" id="455632"/>
    <lineage>
        <taxon>Bacteria</taxon>
        <taxon>Bacillati</taxon>
        <taxon>Actinomycetota</taxon>
        <taxon>Actinomycetes</taxon>
        <taxon>Kitasatosporales</taxon>
        <taxon>Streptomycetaceae</taxon>
        <taxon>Streptomyces</taxon>
    </lineage>
</organism>
<reference evidence="4" key="1">
    <citation type="journal article" date="2008" name="J. Bacteriol.">
        <title>Genome sequence of the streptomycin-producing microorganism Streptomyces griseus IFO 13350.</title>
        <authorList>
            <person name="Ohnishi Y."/>
            <person name="Ishikawa J."/>
            <person name="Hara H."/>
            <person name="Suzuki H."/>
            <person name="Ikenoya M."/>
            <person name="Ikeda H."/>
            <person name="Yamashita A."/>
            <person name="Hattori M."/>
            <person name="Horinouchi S."/>
        </authorList>
    </citation>
    <scope>NUCLEOTIDE SEQUENCE [LARGE SCALE GENOMIC DNA]</scope>
    <source>
        <strain evidence="4">JCM 4626 / NBRC 13350</strain>
    </source>
</reference>
<evidence type="ECO:0000313" key="3">
    <source>
        <dbReference type="EMBL" id="BAG23548.1"/>
    </source>
</evidence>
<feature type="region of interest" description="Disordered" evidence="1">
    <location>
        <begin position="32"/>
        <end position="83"/>
    </location>
</feature>
<feature type="signal peptide" evidence="2">
    <location>
        <begin position="1"/>
        <end position="19"/>
    </location>
</feature>
<feature type="compositionally biased region" description="Low complexity" evidence="1">
    <location>
        <begin position="33"/>
        <end position="61"/>
    </location>
</feature>
<keyword evidence="2" id="KW-0732">Signal</keyword>
<evidence type="ECO:0000313" key="4">
    <source>
        <dbReference type="Proteomes" id="UP000001685"/>
    </source>
</evidence>
<feature type="chain" id="PRO_5002769904" description="Secreted protein" evidence="2">
    <location>
        <begin position="20"/>
        <end position="171"/>
    </location>
</feature>
<evidence type="ECO:0000256" key="2">
    <source>
        <dbReference type="SAM" id="SignalP"/>
    </source>
</evidence>
<dbReference type="AlphaFoldDB" id="B1VMS3"/>
<name>B1VMS3_STRGG</name>